<dbReference type="Gene3D" id="2.40.110.10">
    <property type="entry name" value="Butyryl-CoA Dehydrogenase, subunit A, domain 2"/>
    <property type="match status" value="1"/>
</dbReference>
<protein>
    <submittedName>
        <fullName evidence="2">Acyl-CoA dehydrogenase</fullName>
    </submittedName>
</protein>
<evidence type="ECO:0000313" key="3">
    <source>
        <dbReference type="Proteomes" id="UP000676885"/>
    </source>
</evidence>
<feature type="region of interest" description="Disordered" evidence="1">
    <location>
        <begin position="1"/>
        <end position="23"/>
    </location>
</feature>
<dbReference type="SUPFAM" id="SSF56645">
    <property type="entry name" value="Acyl-CoA dehydrogenase NM domain-like"/>
    <property type="match status" value="1"/>
</dbReference>
<dbReference type="InterPro" id="IPR009100">
    <property type="entry name" value="AcylCoA_DH/oxidase_NM_dom_sf"/>
</dbReference>
<organism evidence="2 3">
    <name type="scientific">Arthrobacter jiangjiafuii</name>
    <dbReference type="NCBI Taxonomy" id="2817475"/>
    <lineage>
        <taxon>Bacteria</taxon>
        <taxon>Bacillati</taxon>
        <taxon>Actinomycetota</taxon>
        <taxon>Actinomycetes</taxon>
        <taxon>Micrococcales</taxon>
        <taxon>Micrococcaceae</taxon>
        <taxon>Arthrobacter</taxon>
    </lineage>
</organism>
<evidence type="ECO:0000256" key="1">
    <source>
        <dbReference type="SAM" id="MobiDB-lite"/>
    </source>
</evidence>
<dbReference type="InterPro" id="IPR046373">
    <property type="entry name" value="Acyl-CoA_Oxase/DH_mid-dom_sf"/>
</dbReference>
<keyword evidence="3" id="KW-1185">Reference proteome</keyword>
<dbReference type="EMBL" id="CP076022">
    <property type="protein sequence ID" value="QWC11564.1"/>
    <property type="molecule type" value="Genomic_DNA"/>
</dbReference>
<reference evidence="2 3" key="1">
    <citation type="submission" date="2021-05" db="EMBL/GenBank/DDBJ databases">
        <title>Novel species in genus Arthrobacter.</title>
        <authorList>
            <person name="Zhang G."/>
        </authorList>
    </citation>
    <scope>NUCLEOTIDE SEQUENCE [LARGE SCALE GENOMIC DNA]</scope>
    <source>
        <strain evidence="3">zg-ZUI227</strain>
    </source>
</reference>
<proteinExistence type="predicted"/>
<sequence length="368" mass="38447">MGPKLSTHHGQADHRSLGDEDTVDSTSFPAALMGFGAQDAPGLPQLATDAAAVNGSPAAALALAERLAPEAPLPGQGETSRLFSILAVVAAADLTAARTLEPHLDALAILEQSESPAEPGSWGVFAAEGQGMVLNAELTPEGWELSGRKPWCSLAGSLDYAVVTAHTGAGRRRAFAVDLRQPGVQPVPGTWVSRGLAAVDSGPVDFNRARARPVGADNWYLERPGFAWGGIGVAACWYGGAVGVARRMFAAAQDREPDQIAQMLLGKADLRLQAARSVLASAADRIDSGRADGRDGAILAQQVRGIVADAGEEVLILADHGLGPGPLALEEEHARRTADLRIYLRQHHAERDYAALGRALLQDGGAPW</sequence>
<dbReference type="AlphaFoldDB" id="A0A975M872"/>
<gene>
    <name evidence="2" type="ORF">KKR91_00205</name>
</gene>
<evidence type="ECO:0000313" key="2">
    <source>
        <dbReference type="EMBL" id="QWC11564.1"/>
    </source>
</evidence>
<dbReference type="SUPFAM" id="SSF47203">
    <property type="entry name" value="Acyl-CoA dehydrogenase C-terminal domain-like"/>
    <property type="match status" value="1"/>
</dbReference>
<dbReference type="GO" id="GO:0016627">
    <property type="term" value="F:oxidoreductase activity, acting on the CH-CH group of donors"/>
    <property type="evidence" value="ECO:0007669"/>
    <property type="project" value="InterPro"/>
</dbReference>
<name>A0A975M872_9MICC</name>
<accession>A0A975M872</accession>
<dbReference type="InterPro" id="IPR036250">
    <property type="entry name" value="AcylCo_DH-like_C"/>
</dbReference>
<dbReference type="KEGG" id="ajg:KKR91_00205"/>
<dbReference type="Proteomes" id="UP000676885">
    <property type="component" value="Chromosome"/>
</dbReference>